<comment type="caution">
    <text evidence="7">The sequence shown here is derived from an EMBL/GenBank/DDBJ whole genome shotgun (WGS) entry which is preliminary data.</text>
</comment>
<dbReference type="EMBL" id="VTPC01008497">
    <property type="protein sequence ID" value="KAF2892775.1"/>
    <property type="molecule type" value="Genomic_DNA"/>
</dbReference>
<keyword evidence="1" id="KW-0645">Protease</keyword>
<dbReference type="InterPro" id="IPR009003">
    <property type="entry name" value="Peptidase_S1_PA"/>
</dbReference>
<keyword evidence="3" id="KW-0720">Serine protease</keyword>
<dbReference type="InterPro" id="IPR043504">
    <property type="entry name" value="Peptidase_S1_PA_chymotrypsin"/>
</dbReference>
<dbReference type="AlphaFoldDB" id="A0A8K0CSG6"/>
<reference evidence="7" key="1">
    <citation type="submission" date="2019-08" db="EMBL/GenBank/DDBJ databases">
        <title>The genome of the North American firefly Photinus pyralis.</title>
        <authorList>
            <consortium name="Photinus pyralis genome working group"/>
            <person name="Fallon T.R."/>
            <person name="Sander Lower S.E."/>
            <person name="Weng J.-K."/>
        </authorList>
    </citation>
    <scope>NUCLEOTIDE SEQUENCE</scope>
    <source>
        <strain evidence="7">TRF0915ILg1</strain>
        <tissue evidence="7">Whole body</tissue>
    </source>
</reference>
<gene>
    <name evidence="7" type="ORF">ILUMI_13399</name>
</gene>
<evidence type="ECO:0000256" key="4">
    <source>
        <dbReference type="ARBA" id="ARBA00023157"/>
    </source>
</evidence>
<evidence type="ECO:0000256" key="2">
    <source>
        <dbReference type="ARBA" id="ARBA00022801"/>
    </source>
</evidence>
<evidence type="ECO:0000313" key="8">
    <source>
        <dbReference type="Proteomes" id="UP000801492"/>
    </source>
</evidence>
<dbReference type="PANTHER" id="PTHR24276">
    <property type="entry name" value="POLYSERASE-RELATED"/>
    <property type="match status" value="1"/>
</dbReference>
<dbReference type="InterPro" id="IPR001254">
    <property type="entry name" value="Trypsin_dom"/>
</dbReference>
<dbReference type="Gene3D" id="2.40.10.10">
    <property type="entry name" value="Trypsin-like serine proteases"/>
    <property type="match status" value="1"/>
</dbReference>
<accession>A0A8K0CSG6</accession>
<evidence type="ECO:0000259" key="6">
    <source>
        <dbReference type="PROSITE" id="PS50240"/>
    </source>
</evidence>
<evidence type="ECO:0000256" key="3">
    <source>
        <dbReference type="ARBA" id="ARBA00022825"/>
    </source>
</evidence>
<dbReference type="SMART" id="SM00020">
    <property type="entry name" value="Tryp_SPc"/>
    <property type="match status" value="1"/>
</dbReference>
<proteinExistence type="predicted"/>
<keyword evidence="5" id="KW-0732">Signal</keyword>
<organism evidence="7 8">
    <name type="scientific">Ignelater luminosus</name>
    <name type="common">Cucubano</name>
    <name type="synonym">Pyrophorus luminosus</name>
    <dbReference type="NCBI Taxonomy" id="2038154"/>
    <lineage>
        <taxon>Eukaryota</taxon>
        <taxon>Metazoa</taxon>
        <taxon>Ecdysozoa</taxon>
        <taxon>Arthropoda</taxon>
        <taxon>Hexapoda</taxon>
        <taxon>Insecta</taxon>
        <taxon>Pterygota</taxon>
        <taxon>Neoptera</taxon>
        <taxon>Endopterygota</taxon>
        <taxon>Coleoptera</taxon>
        <taxon>Polyphaga</taxon>
        <taxon>Elateriformia</taxon>
        <taxon>Elateroidea</taxon>
        <taxon>Elateridae</taxon>
        <taxon>Agrypninae</taxon>
        <taxon>Pyrophorini</taxon>
        <taxon>Ignelater</taxon>
    </lineage>
</organism>
<dbReference type="PANTHER" id="PTHR24276:SF98">
    <property type="entry name" value="FI18310P1-RELATED"/>
    <property type="match status" value="1"/>
</dbReference>
<evidence type="ECO:0000313" key="7">
    <source>
        <dbReference type="EMBL" id="KAF2892775.1"/>
    </source>
</evidence>
<protein>
    <recommendedName>
        <fullName evidence="6">Peptidase S1 domain-containing protein</fullName>
    </recommendedName>
</protein>
<keyword evidence="4" id="KW-1015">Disulfide bond</keyword>
<evidence type="ECO:0000256" key="1">
    <source>
        <dbReference type="ARBA" id="ARBA00022670"/>
    </source>
</evidence>
<keyword evidence="8" id="KW-1185">Reference proteome</keyword>
<dbReference type="GO" id="GO:0006508">
    <property type="term" value="P:proteolysis"/>
    <property type="evidence" value="ECO:0007669"/>
    <property type="project" value="UniProtKB-KW"/>
</dbReference>
<name>A0A8K0CSG6_IGNLU</name>
<feature type="domain" description="Peptidase S1" evidence="6">
    <location>
        <begin position="33"/>
        <end position="284"/>
    </location>
</feature>
<feature type="chain" id="PRO_5035445750" description="Peptidase S1 domain-containing protein" evidence="5">
    <location>
        <begin position="21"/>
        <end position="310"/>
    </location>
</feature>
<dbReference type="SUPFAM" id="SSF50494">
    <property type="entry name" value="Trypsin-like serine proteases"/>
    <property type="match status" value="1"/>
</dbReference>
<dbReference type="GO" id="GO:0004252">
    <property type="term" value="F:serine-type endopeptidase activity"/>
    <property type="evidence" value="ECO:0007669"/>
    <property type="project" value="InterPro"/>
</dbReference>
<sequence>MNNIFWELSFFIISLYSISCSWFDTNDDVAEFFVDVSSISISHYPYMASIVKQISLRGNEFLCSGTIIGQSFSHGIVLTTATCLLSIMMEGIRLKELRVRTNSEYWEGCQCDLLAKEYEIKTVHVHPNFSVDYREIGKNDVAIIVIKGHWKGPYDKTSLGSKLTTFPDAPNDKLFALGWRIKRKPPIESTDLRKTDNLMVIPKRSCSGYFKTNLSEQTFCVTNENIQQGGPCHFNRGGPLLVAVVGNIALKGIALYAPTCEAKSKPAVLVNISFHADFLSSLSQFIGSNIHDDTDRILNMAKLLHSELED</sequence>
<dbReference type="InterPro" id="IPR050430">
    <property type="entry name" value="Peptidase_S1"/>
</dbReference>
<evidence type="ECO:0000256" key="5">
    <source>
        <dbReference type="SAM" id="SignalP"/>
    </source>
</evidence>
<dbReference type="Proteomes" id="UP000801492">
    <property type="component" value="Unassembled WGS sequence"/>
</dbReference>
<dbReference type="PROSITE" id="PS50240">
    <property type="entry name" value="TRYPSIN_DOM"/>
    <property type="match status" value="1"/>
</dbReference>
<dbReference type="Pfam" id="PF00089">
    <property type="entry name" value="Trypsin"/>
    <property type="match status" value="1"/>
</dbReference>
<feature type="signal peptide" evidence="5">
    <location>
        <begin position="1"/>
        <end position="20"/>
    </location>
</feature>
<keyword evidence="2" id="KW-0378">Hydrolase</keyword>